<organism evidence="1 2">
    <name type="scientific">Nonomuraea spiralis</name>
    <dbReference type="NCBI Taxonomy" id="46182"/>
    <lineage>
        <taxon>Bacteria</taxon>
        <taxon>Bacillati</taxon>
        <taxon>Actinomycetota</taxon>
        <taxon>Actinomycetes</taxon>
        <taxon>Streptosporangiales</taxon>
        <taxon>Streptosporangiaceae</taxon>
        <taxon>Nonomuraea</taxon>
    </lineage>
</organism>
<dbReference type="RefSeq" id="WP_189648137.1">
    <property type="nucleotide sequence ID" value="NZ_BMRC01000006.1"/>
</dbReference>
<gene>
    <name evidence="1" type="ORF">ACFFV7_51120</name>
</gene>
<dbReference type="Proteomes" id="UP001589647">
    <property type="component" value="Unassembled WGS sequence"/>
</dbReference>
<evidence type="ECO:0000313" key="2">
    <source>
        <dbReference type="Proteomes" id="UP001589647"/>
    </source>
</evidence>
<dbReference type="InterPro" id="IPR036397">
    <property type="entry name" value="RNaseH_sf"/>
</dbReference>
<dbReference type="EMBL" id="JBHMEI010000104">
    <property type="protein sequence ID" value="MFB9209614.1"/>
    <property type="molecule type" value="Genomic_DNA"/>
</dbReference>
<dbReference type="SUPFAM" id="SSF53098">
    <property type="entry name" value="Ribonuclease H-like"/>
    <property type="match status" value="1"/>
</dbReference>
<name>A0ABV5IYG7_9ACTN</name>
<keyword evidence="2" id="KW-1185">Reference proteome</keyword>
<dbReference type="Gene3D" id="3.30.420.10">
    <property type="entry name" value="Ribonuclease H-like superfamily/Ribonuclease H"/>
    <property type="match status" value="1"/>
</dbReference>
<accession>A0ABV5IYG7</accession>
<sequence length="174" mass="18540">MAPHVVGLDLSLTGTGIATADGTLSRVRTGDLRGGPRMSWIASHIFGDGLTQAADLVVVEGPSYGSQSGAGHHEAAGLWWHVIYRLHVFEVPYAVIPPSTLKKYAAGRGNATKPDMRVALLQRAGLDERDDNKVDAWWLRAAGLDHLGHPPVDLPKGQREALAKVDWPGAACPA</sequence>
<proteinExistence type="predicted"/>
<dbReference type="InterPro" id="IPR012337">
    <property type="entry name" value="RNaseH-like_sf"/>
</dbReference>
<reference evidence="1 2" key="1">
    <citation type="submission" date="2024-09" db="EMBL/GenBank/DDBJ databases">
        <authorList>
            <person name="Sun Q."/>
            <person name="Mori K."/>
        </authorList>
    </citation>
    <scope>NUCLEOTIDE SEQUENCE [LARGE SCALE GENOMIC DNA]</scope>
    <source>
        <strain evidence="1 2">CCM 3426</strain>
    </source>
</reference>
<protein>
    <submittedName>
        <fullName evidence="1">Uncharacterized protein</fullName>
    </submittedName>
</protein>
<evidence type="ECO:0000313" key="1">
    <source>
        <dbReference type="EMBL" id="MFB9209614.1"/>
    </source>
</evidence>
<comment type="caution">
    <text evidence="1">The sequence shown here is derived from an EMBL/GenBank/DDBJ whole genome shotgun (WGS) entry which is preliminary data.</text>
</comment>